<evidence type="ECO:0000313" key="2">
    <source>
        <dbReference type="EMBL" id="PBK98061.1"/>
    </source>
</evidence>
<feature type="compositionally biased region" description="Basic and acidic residues" evidence="1">
    <location>
        <begin position="17"/>
        <end position="28"/>
    </location>
</feature>
<evidence type="ECO:0000256" key="1">
    <source>
        <dbReference type="SAM" id="MobiDB-lite"/>
    </source>
</evidence>
<organism evidence="2 3">
    <name type="scientific">Armillaria gallica</name>
    <name type="common">Bulbous honey fungus</name>
    <name type="synonym">Armillaria bulbosa</name>
    <dbReference type="NCBI Taxonomy" id="47427"/>
    <lineage>
        <taxon>Eukaryota</taxon>
        <taxon>Fungi</taxon>
        <taxon>Dikarya</taxon>
        <taxon>Basidiomycota</taxon>
        <taxon>Agaricomycotina</taxon>
        <taxon>Agaricomycetes</taxon>
        <taxon>Agaricomycetidae</taxon>
        <taxon>Agaricales</taxon>
        <taxon>Marasmiineae</taxon>
        <taxon>Physalacriaceae</taxon>
        <taxon>Armillaria</taxon>
    </lineage>
</organism>
<gene>
    <name evidence="2" type="ORF">ARMGADRAFT_1074933</name>
</gene>
<dbReference type="OMA" id="IPCENSP"/>
<feature type="compositionally biased region" description="Acidic residues" evidence="1">
    <location>
        <begin position="309"/>
        <end position="324"/>
    </location>
</feature>
<dbReference type="Proteomes" id="UP000217790">
    <property type="component" value="Unassembled WGS sequence"/>
</dbReference>
<dbReference type="EMBL" id="KZ293648">
    <property type="protein sequence ID" value="PBK98061.1"/>
    <property type="molecule type" value="Genomic_DNA"/>
</dbReference>
<accession>A0A2H3DS76</accession>
<sequence>MSWIVRDPPSPFADNSSKLKDILPKPDENTLAPSPTREADPLPNFLQPLDPLLNFLQHPGPLPDFLPPPPLRLDLVEEQWSTNPLRIKSTFSTTGTGIQSVTSPACGMGWTFNLSPDLPAESASRGRMIRRGGRKGVGGPKRDPNAVRILASLRPSSAGFQPGTFSIRASFRRDGCVLAVLDVQPHSVLKGQSTISLGRCDIPRPPTPTPLGELFIDVNVTIFLQSGPVEDRRKLSVSMTKAIRASLDGNFPVDVKFMLFSRKSGGTSVCRRRPIYASSSILKGRNSLLDSYMNGSSDPPSPGVRQYPYDEDSDLESDLDEDPPCDVPEMSDITAREDPCSRPLSPVNITDLDTVRSMTPESPSGKMSPVPSIFDVASDSSPFSVIPCENSPTKGFGSLPRPGTPDSIRMSEYDKAESPVCDVQADKMESQEKVSASLPRLALINDVAFRTFRALIVYMYTKEVAFIPLKSSGGRSYNVGDACSPKSMYRLAVKASHEGLKKHAFDNLRSQLTPKNIITEIFSKFTAEYPEIFEMELTVLLNHFTDPAVRGGWERMIDAVVDGHLPRGADILKKVTRALRTD</sequence>
<feature type="region of interest" description="Disordered" evidence="1">
    <location>
        <begin position="1"/>
        <end position="39"/>
    </location>
</feature>
<dbReference type="OrthoDB" id="6359816at2759"/>
<evidence type="ECO:0008006" key="4">
    <source>
        <dbReference type="Google" id="ProtNLM"/>
    </source>
</evidence>
<name>A0A2H3DS76_ARMGA</name>
<feature type="region of interest" description="Disordered" evidence="1">
    <location>
        <begin position="290"/>
        <end position="350"/>
    </location>
</feature>
<proteinExistence type="predicted"/>
<dbReference type="AlphaFoldDB" id="A0A2H3DS76"/>
<protein>
    <recommendedName>
        <fullName evidence="4">BTB domain-containing protein</fullName>
    </recommendedName>
</protein>
<dbReference type="InParanoid" id="A0A2H3DS76"/>
<reference evidence="3" key="1">
    <citation type="journal article" date="2017" name="Nat. Ecol. Evol.">
        <title>Genome expansion and lineage-specific genetic innovations in the forest pathogenic fungi Armillaria.</title>
        <authorList>
            <person name="Sipos G."/>
            <person name="Prasanna A.N."/>
            <person name="Walter M.C."/>
            <person name="O'Connor E."/>
            <person name="Balint B."/>
            <person name="Krizsan K."/>
            <person name="Kiss B."/>
            <person name="Hess J."/>
            <person name="Varga T."/>
            <person name="Slot J."/>
            <person name="Riley R."/>
            <person name="Boka B."/>
            <person name="Rigling D."/>
            <person name="Barry K."/>
            <person name="Lee J."/>
            <person name="Mihaltcheva S."/>
            <person name="LaButti K."/>
            <person name="Lipzen A."/>
            <person name="Waldron R."/>
            <person name="Moloney N.M."/>
            <person name="Sperisen C."/>
            <person name="Kredics L."/>
            <person name="Vagvoelgyi C."/>
            <person name="Patrignani A."/>
            <person name="Fitzpatrick D."/>
            <person name="Nagy I."/>
            <person name="Doyle S."/>
            <person name="Anderson J.B."/>
            <person name="Grigoriev I.V."/>
            <person name="Gueldener U."/>
            <person name="Muensterkoetter M."/>
            <person name="Nagy L.G."/>
        </authorList>
    </citation>
    <scope>NUCLEOTIDE SEQUENCE [LARGE SCALE GENOMIC DNA]</scope>
    <source>
        <strain evidence="3">Ar21-2</strain>
    </source>
</reference>
<evidence type="ECO:0000313" key="3">
    <source>
        <dbReference type="Proteomes" id="UP000217790"/>
    </source>
</evidence>
<keyword evidence="3" id="KW-1185">Reference proteome</keyword>
<dbReference type="STRING" id="47427.A0A2H3DS76"/>